<feature type="binding site" evidence="8">
    <location>
        <begin position="145"/>
        <end position="147"/>
    </location>
    <ligand>
        <name>ATP</name>
        <dbReference type="ChEBI" id="CHEBI:30616"/>
    </ligand>
</feature>
<comment type="similarity">
    <text evidence="1 8 9">Belongs to the class-I aminoacyl-tRNA synthetase family.</text>
</comment>
<keyword evidence="3 8" id="KW-0547">Nucleotide-binding</keyword>
<keyword evidence="11" id="KW-1185">Reference proteome</keyword>
<keyword evidence="4 8" id="KW-0067">ATP-binding</keyword>
<evidence type="ECO:0000313" key="10">
    <source>
        <dbReference type="EMBL" id="MBM6912358.1"/>
    </source>
</evidence>
<reference evidence="10 11" key="1">
    <citation type="journal article" date="2021" name="Sci. Rep.">
        <title>The distribution of antibiotic resistance genes in chicken gut microbiota commensals.</title>
        <authorList>
            <person name="Juricova H."/>
            <person name="Matiasovicova J."/>
            <person name="Kubasova T."/>
            <person name="Cejkova D."/>
            <person name="Rychlik I."/>
        </authorList>
    </citation>
    <scope>NUCLEOTIDE SEQUENCE [LARGE SCALE GENOMIC DNA]</scope>
    <source>
        <strain evidence="10 11">An537</strain>
    </source>
</reference>
<keyword evidence="2 8" id="KW-0436">Ligase</keyword>
<dbReference type="PANTHER" id="PTHR43766:SF1">
    <property type="entry name" value="TRYPTOPHAN--TRNA LIGASE, MITOCHONDRIAL"/>
    <property type="match status" value="1"/>
</dbReference>
<evidence type="ECO:0000256" key="7">
    <source>
        <dbReference type="ARBA" id="ARBA00049929"/>
    </source>
</evidence>
<keyword evidence="6 8" id="KW-0030">Aminoacyl-tRNA synthetase</keyword>
<dbReference type="InterPro" id="IPR050203">
    <property type="entry name" value="Trp-tRNA_synthetase"/>
</dbReference>
<organism evidence="10 11">
    <name type="scientific">Veillonella magna</name>
    <dbReference type="NCBI Taxonomy" id="464322"/>
    <lineage>
        <taxon>Bacteria</taxon>
        <taxon>Bacillati</taxon>
        <taxon>Bacillota</taxon>
        <taxon>Negativicutes</taxon>
        <taxon>Veillonellales</taxon>
        <taxon>Veillonellaceae</taxon>
        <taxon>Veillonella</taxon>
    </lineage>
</organism>
<dbReference type="NCBIfam" id="TIGR00233">
    <property type="entry name" value="trpS"/>
    <property type="match status" value="1"/>
</dbReference>
<keyword evidence="8" id="KW-0963">Cytoplasm</keyword>
<feature type="binding site" evidence="8">
    <location>
        <begin position="193"/>
        <end position="197"/>
    </location>
    <ligand>
        <name>ATP</name>
        <dbReference type="ChEBI" id="CHEBI:30616"/>
    </ligand>
</feature>
<evidence type="ECO:0000256" key="9">
    <source>
        <dbReference type="RuleBase" id="RU363036"/>
    </source>
</evidence>
<evidence type="ECO:0000313" key="11">
    <source>
        <dbReference type="Proteomes" id="UP000707138"/>
    </source>
</evidence>
<comment type="catalytic activity">
    <reaction evidence="7 8">
        <text>tRNA(Trp) + L-tryptophan + ATP = L-tryptophyl-tRNA(Trp) + AMP + diphosphate + H(+)</text>
        <dbReference type="Rhea" id="RHEA:24080"/>
        <dbReference type="Rhea" id="RHEA-COMP:9671"/>
        <dbReference type="Rhea" id="RHEA-COMP:9705"/>
        <dbReference type="ChEBI" id="CHEBI:15378"/>
        <dbReference type="ChEBI" id="CHEBI:30616"/>
        <dbReference type="ChEBI" id="CHEBI:33019"/>
        <dbReference type="ChEBI" id="CHEBI:57912"/>
        <dbReference type="ChEBI" id="CHEBI:78442"/>
        <dbReference type="ChEBI" id="CHEBI:78535"/>
        <dbReference type="ChEBI" id="CHEBI:456215"/>
        <dbReference type="EC" id="6.1.1.2"/>
    </reaction>
</comment>
<comment type="subunit">
    <text evidence="8">Homodimer.</text>
</comment>
<comment type="function">
    <text evidence="8">Catalyzes the attachment of tryptophan to tRNA(Trp).</text>
</comment>
<evidence type="ECO:0000256" key="1">
    <source>
        <dbReference type="ARBA" id="ARBA00005594"/>
    </source>
</evidence>
<dbReference type="SUPFAM" id="SSF52374">
    <property type="entry name" value="Nucleotidylyl transferase"/>
    <property type="match status" value="1"/>
</dbReference>
<dbReference type="Gene3D" id="3.40.50.620">
    <property type="entry name" value="HUPs"/>
    <property type="match status" value="1"/>
</dbReference>
<feature type="short sequence motif" description="'KMSKS' region" evidence="8">
    <location>
        <begin position="193"/>
        <end position="197"/>
    </location>
</feature>
<dbReference type="PANTHER" id="PTHR43766">
    <property type="entry name" value="TRYPTOPHAN--TRNA LIGASE, MITOCHONDRIAL"/>
    <property type="match status" value="1"/>
</dbReference>
<feature type="binding site" evidence="8">
    <location>
        <begin position="9"/>
        <end position="11"/>
    </location>
    <ligand>
        <name>ATP</name>
        <dbReference type="ChEBI" id="CHEBI:30616"/>
    </ligand>
</feature>
<proteinExistence type="inferred from homology"/>
<dbReference type="InterPro" id="IPR001412">
    <property type="entry name" value="aa-tRNA-synth_I_CS"/>
</dbReference>
<dbReference type="RefSeq" id="WP_028254476.1">
    <property type="nucleotide sequence ID" value="NZ_CATYZF010000014.1"/>
</dbReference>
<evidence type="ECO:0000256" key="2">
    <source>
        <dbReference type="ARBA" id="ARBA00022598"/>
    </source>
</evidence>
<gene>
    <name evidence="8 10" type="primary">trpS</name>
    <name evidence="10" type="ORF">H6A01_03295</name>
</gene>
<dbReference type="HAMAP" id="MF_00140_B">
    <property type="entry name" value="Trp_tRNA_synth_B"/>
    <property type="match status" value="1"/>
</dbReference>
<dbReference type="InterPro" id="IPR002305">
    <property type="entry name" value="aa-tRNA-synth_Ic"/>
</dbReference>
<accession>A0ABS2GGG9</accession>
<dbReference type="InterPro" id="IPR014729">
    <property type="entry name" value="Rossmann-like_a/b/a_fold"/>
</dbReference>
<dbReference type="PROSITE" id="PS00178">
    <property type="entry name" value="AA_TRNA_LIGASE_I"/>
    <property type="match status" value="1"/>
</dbReference>
<evidence type="ECO:0000256" key="3">
    <source>
        <dbReference type="ARBA" id="ARBA00022741"/>
    </source>
</evidence>
<comment type="subcellular location">
    <subcellularLocation>
        <location evidence="8">Cytoplasm</location>
    </subcellularLocation>
</comment>
<feature type="binding site" evidence="8">
    <location>
        <begin position="17"/>
        <end position="18"/>
    </location>
    <ligand>
        <name>ATP</name>
        <dbReference type="ChEBI" id="CHEBI:30616"/>
    </ligand>
</feature>
<dbReference type="Pfam" id="PF00579">
    <property type="entry name" value="tRNA-synt_1b"/>
    <property type="match status" value="1"/>
</dbReference>
<feature type="binding site" evidence="8">
    <location>
        <position position="133"/>
    </location>
    <ligand>
        <name>L-tryptophan</name>
        <dbReference type="ChEBI" id="CHEBI:57912"/>
    </ligand>
</feature>
<dbReference type="EMBL" id="JACJLA010000004">
    <property type="protein sequence ID" value="MBM6912358.1"/>
    <property type="molecule type" value="Genomic_DNA"/>
</dbReference>
<feature type="short sequence motif" description="'HIGH' region" evidence="8">
    <location>
        <begin position="10"/>
        <end position="18"/>
    </location>
</feature>
<evidence type="ECO:0000256" key="4">
    <source>
        <dbReference type="ARBA" id="ARBA00022840"/>
    </source>
</evidence>
<sequence length="328" mass="36845">MAVIFSGIQPSGELTLGNYLGALRNFLDYQDDNECYYCIVNQHAITVPQDPKELFENTRKLAALYLAVGLDPKKVTLFVQSEVPEHAKLGWVMNTISYVGELERMTQYKDKSQKRGDSIPAGLLTYPPLMAADILLYQTNYVPVGEDQRQHMELTRDLAQRFNRVYGEVFTIPEIKTGIGGARVMSLQEPTKKMSKSDDNQLATIRLLDDEKTIVKKIKRAQTDSDNSVHYDKENKPGISNLMGIYAAITKTPYETIESEYAGKGYGVFKKDVADLIVGALVPIQTRYNELINSPELDTILDEGAAKAHEKAAKTYRQVELAMGLHRK</sequence>
<dbReference type="GO" id="GO:0004830">
    <property type="term" value="F:tryptophan-tRNA ligase activity"/>
    <property type="evidence" value="ECO:0007669"/>
    <property type="project" value="UniProtKB-EC"/>
</dbReference>
<dbReference type="PRINTS" id="PR01039">
    <property type="entry name" value="TRNASYNTHTRP"/>
</dbReference>
<evidence type="ECO:0000256" key="6">
    <source>
        <dbReference type="ARBA" id="ARBA00023146"/>
    </source>
</evidence>
<dbReference type="CDD" id="cd00806">
    <property type="entry name" value="TrpRS_core"/>
    <property type="match status" value="1"/>
</dbReference>
<dbReference type="InterPro" id="IPR024109">
    <property type="entry name" value="Trp-tRNA-ligase_bac-type"/>
</dbReference>
<comment type="caution">
    <text evidence="10">The sequence shown here is derived from an EMBL/GenBank/DDBJ whole genome shotgun (WGS) entry which is preliminary data.</text>
</comment>
<dbReference type="InterPro" id="IPR002306">
    <property type="entry name" value="Trp-tRNA-ligase"/>
</dbReference>
<evidence type="ECO:0000256" key="5">
    <source>
        <dbReference type="ARBA" id="ARBA00022917"/>
    </source>
</evidence>
<dbReference type="EC" id="6.1.1.2" evidence="8"/>
<name>A0ABS2GGG9_9FIRM</name>
<protein>
    <recommendedName>
        <fullName evidence="8">Tryptophan--tRNA ligase</fullName>
        <ecNumber evidence="8">6.1.1.2</ecNumber>
    </recommendedName>
    <alternativeName>
        <fullName evidence="8">Tryptophanyl-tRNA synthetase</fullName>
        <shortName evidence="8">TrpRS</shortName>
    </alternativeName>
</protein>
<keyword evidence="5 8" id="KW-0648">Protein biosynthesis</keyword>
<dbReference type="Gene3D" id="1.10.240.10">
    <property type="entry name" value="Tyrosyl-Transfer RNA Synthetase"/>
    <property type="match status" value="1"/>
</dbReference>
<evidence type="ECO:0000256" key="8">
    <source>
        <dbReference type="HAMAP-Rule" id="MF_00140"/>
    </source>
</evidence>
<feature type="binding site" evidence="8">
    <location>
        <position position="184"/>
    </location>
    <ligand>
        <name>ATP</name>
        <dbReference type="ChEBI" id="CHEBI:30616"/>
    </ligand>
</feature>
<dbReference type="Proteomes" id="UP000707138">
    <property type="component" value="Unassembled WGS sequence"/>
</dbReference>